<dbReference type="GO" id="GO:0005886">
    <property type="term" value="C:plasma membrane"/>
    <property type="evidence" value="ECO:0007669"/>
    <property type="project" value="UniProtKB-SubCell"/>
</dbReference>
<keyword evidence="9" id="KW-1185">Reference proteome</keyword>
<feature type="compositionally biased region" description="Low complexity" evidence="6">
    <location>
        <begin position="1"/>
        <end position="19"/>
    </location>
</feature>
<reference evidence="9" key="1">
    <citation type="submission" date="2017-06" db="EMBL/GenBank/DDBJ databases">
        <authorList>
            <person name="Varghese N."/>
            <person name="Submissions S."/>
        </authorList>
    </citation>
    <scope>NUCLEOTIDE SEQUENCE [LARGE SCALE GENOMIC DNA]</scope>
    <source>
        <strain evidence="9">DSM 44485</strain>
    </source>
</reference>
<keyword evidence="4 7" id="KW-1133">Transmembrane helix</keyword>
<organism evidence="8 9">
    <name type="scientific">Actinomadura mexicana</name>
    <dbReference type="NCBI Taxonomy" id="134959"/>
    <lineage>
        <taxon>Bacteria</taxon>
        <taxon>Bacillati</taxon>
        <taxon>Actinomycetota</taxon>
        <taxon>Actinomycetes</taxon>
        <taxon>Streptosporangiales</taxon>
        <taxon>Thermomonosporaceae</taxon>
        <taxon>Actinomadura</taxon>
    </lineage>
</organism>
<dbReference type="PANTHER" id="PTHR30213:SF0">
    <property type="entry name" value="UPF0761 MEMBRANE PROTEIN YIHY"/>
    <property type="match status" value="1"/>
</dbReference>
<evidence type="ECO:0000256" key="5">
    <source>
        <dbReference type="ARBA" id="ARBA00023136"/>
    </source>
</evidence>
<dbReference type="OrthoDB" id="3209118at2"/>
<evidence type="ECO:0000256" key="1">
    <source>
        <dbReference type="ARBA" id="ARBA00004651"/>
    </source>
</evidence>
<feature type="region of interest" description="Disordered" evidence="6">
    <location>
        <begin position="331"/>
        <end position="350"/>
    </location>
</feature>
<evidence type="ECO:0000313" key="8">
    <source>
        <dbReference type="EMBL" id="SNR88029.1"/>
    </source>
</evidence>
<keyword evidence="2" id="KW-1003">Cell membrane</keyword>
<feature type="region of interest" description="Disordered" evidence="6">
    <location>
        <begin position="1"/>
        <end position="29"/>
    </location>
</feature>
<dbReference type="Pfam" id="PF03631">
    <property type="entry name" value="Virul_fac_BrkB"/>
    <property type="match status" value="1"/>
</dbReference>
<keyword evidence="3 7" id="KW-0812">Transmembrane</keyword>
<evidence type="ECO:0000256" key="7">
    <source>
        <dbReference type="SAM" id="Phobius"/>
    </source>
</evidence>
<feature type="transmembrane region" description="Helical" evidence="7">
    <location>
        <begin position="184"/>
        <end position="202"/>
    </location>
</feature>
<proteinExistence type="predicted"/>
<gene>
    <name evidence="8" type="ORF">SAMN06265355_10854</name>
</gene>
<comment type="subcellular location">
    <subcellularLocation>
        <location evidence="1">Cell membrane</location>
        <topology evidence="1">Multi-pass membrane protein</topology>
    </subcellularLocation>
</comment>
<feature type="transmembrane region" description="Helical" evidence="7">
    <location>
        <begin position="255"/>
        <end position="274"/>
    </location>
</feature>
<evidence type="ECO:0000256" key="4">
    <source>
        <dbReference type="ARBA" id="ARBA00022989"/>
    </source>
</evidence>
<dbReference type="InterPro" id="IPR017039">
    <property type="entry name" value="Virul_fac_BrkB"/>
</dbReference>
<feature type="transmembrane region" description="Helical" evidence="7">
    <location>
        <begin position="67"/>
        <end position="87"/>
    </location>
</feature>
<evidence type="ECO:0000313" key="9">
    <source>
        <dbReference type="Proteomes" id="UP000198420"/>
    </source>
</evidence>
<dbReference type="Proteomes" id="UP000198420">
    <property type="component" value="Unassembled WGS sequence"/>
</dbReference>
<protein>
    <submittedName>
        <fullName evidence="8">Membrane protein</fullName>
    </submittedName>
</protein>
<evidence type="ECO:0000256" key="2">
    <source>
        <dbReference type="ARBA" id="ARBA00022475"/>
    </source>
</evidence>
<keyword evidence="5 7" id="KW-0472">Membrane</keyword>
<dbReference type="PANTHER" id="PTHR30213">
    <property type="entry name" value="INNER MEMBRANE PROTEIN YHJD"/>
    <property type="match status" value="1"/>
</dbReference>
<dbReference type="AlphaFoldDB" id="A0A238ZXN5"/>
<feature type="transmembrane region" description="Helical" evidence="7">
    <location>
        <begin position="286"/>
        <end position="310"/>
    </location>
</feature>
<dbReference type="PIRSF" id="PIRSF035875">
    <property type="entry name" value="RNase_BN"/>
    <property type="match status" value="1"/>
</dbReference>
<evidence type="ECO:0000256" key="3">
    <source>
        <dbReference type="ARBA" id="ARBA00022692"/>
    </source>
</evidence>
<dbReference type="EMBL" id="FZNP01000008">
    <property type="protein sequence ID" value="SNR88029.1"/>
    <property type="molecule type" value="Genomic_DNA"/>
</dbReference>
<name>A0A238ZXN5_9ACTN</name>
<evidence type="ECO:0000256" key="6">
    <source>
        <dbReference type="SAM" id="MobiDB-lite"/>
    </source>
</evidence>
<dbReference type="RefSeq" id="WP_089313526.1">
    <property type="nucleotide sequence ID" value="NZ_FZNP01000008.1"/>
</dbReference>
<feature type="transmembrane region" description="Helical" evidence="7">
    <location>
        <begin position="222"/>
        <end position="243"/>
    </location>
</feature>
<sequence>MTTVSDAAGASRAGDSPSGQAPEGPQRRLRDRLAERVRAAARAAAGIAWTLTKGTAVGGFRYRVTGLAAEAAFFALLSMPPLVIGLIGTMGHLRGLFGEETIAEVRSWVIEHSQTVLTGPTVETVVVPLIDDVIRGGSPDIVSVSFLISLWAGSRATNVYVDTITIAYGLSGVRGVVRTRVRAFVLYLIGLLTLIVVIPMLVAGPALVRQALPESTEAVQALYWPVVVSLSIVFLSLLYHMSVPVRTSWWRQTPGAALALLIWIVGSFVLRIYLAGSLTGVSVYGSLAAAIALLAWLYVAALAVLIGAALNAEIDRLWPSGDTARIRAALEAEADQPPRDQDAAGKNHPD</sequence>
<accession>A0A238ZXN5</accession>